<feature type="signal peptide" evidence="1">
    <location>
        <begin position="1"/>
        <end position="24"/>
    </location>
</feature>
<organism evidence="2 3">
    <name type="scientific">Malus domestica</name>
    <name type="common">Apple</name>
    <name type="synonym">Pyrus malus</name>
    <dbReference type="NCBI Taxonomy" id="3750"/>
    <lineage>
        <taxon>Eukaryota</taxon>
        <taxon>Viridiplantae</taxon>
        <taxon>Streptophyta</taxon>
        <taxon>Embryophyta</taxon>
        <taxon>Tracheophyta</taxon>
        <taxon>Spermatophyta</taxon>
        <taxon>Magnoliopsida</taxon>
        <taxon>eudicotyledons</taxon>
        <taxon>Gunneridae</taxon>
        <taxon>Pentapetalae</taxon>
        <taxon>rosids</taxon>
        <taxon>fabids</taxon>
        <taxon>Rosales</taxon>
        <taxon>Rosaceae</taxon>
        <taxon>Amygdaloideae</taxon>
        <taxon>Maleae</taxon>
        <taxon>Malus</taxon>
    </lineage>
</organism>
<evidence type="ECO:0000256" key="1">
    <source>
        <dbReference type="SAM" id="SignalP"/>
    </source>
</evidence>
<evidence type="ECO:0000313" key="3">
    <source>
        <dbReference type="Proteomes" id="UP000290289"/>
    </source>
</evidence>
<protein>
    <submittedName>
        <fullName evidence="2">Uncharacterized protein</fullName>
    </submittedName>
</protein>
<keyword evidence="3" id="KW-1185">Reference proteome</keyword>
<reference evidence="2 3" key="1">
    <citation type="submission" date="2018-10" db="EMBL/GenBank/DDBJ databases">
        <title>A high-quality apple genome assembly.</title>
        <authorList>
            <person name="Hu J."/>
        </authorList>
    </citation>
    <scope>NUCLEOTIDE SEQUENCE [LARGE SCALE GENOMIC DNA]</scope>
    <source>
        <strain evidence="3">cv. HFTH1</strain>
        <tissue evidence="2">Young leaf</tissue>
    </source>
</reference>
<proteinExistence type="predicted"/>
<name>A0A498JKR8_MALDO</name>
<dbReference type="Proteomes" id="UP000290289">
    <property type="component" value="Chromosome 6"/>
</dbReference>
<comment type="caution">
    <text evidence="2">The sequence shown here is derived from an EMBL/GenBank/DDBJ whole genome shotgun (WGS) entry which is preliminary data.</text>
</comment>
<accession>A0A498JKR8</accession>
<gene>
    <name evidence="2" type="ORF">DVH24_008115</name>
</gene>
<sequence>MRGCWWHNTCLIILSPSASFTVLANSCCWDRTKPRATLPVKADNKEKVVVLKTPVAVKIPKLYGQIYKTIVLSVKS</sequence>
<evidence type="ECO:0000313" key="2">
    <source>
        <dbReference type="EMBL" id="RXH95615.1"/>
    </source>
</evidence>
<keyword evidence="1" id="KW-0732">Signal</keyword>
<dbReference type="EMBL" id="RDQH01000332">
    <property type="protein sequence ID" value="RXH95615.1"/>
    <property type="molecule type" value="Genomic_DNA"/>
</dbReference>
<dbReference type="AlphaFoldDB" id="A0A498JKR8"/>
<feature type="chain" id="PRO_5019830211" evidence="1">
    <location>
        <begin position="25"/>
        <end position="76"/>
    </location>
</feature>